<sequence length="154" mass="17877">MSDGDSSFHLGSTSSFCWNQEIREQRERKRKRSNDALRFKGCIEGQHKHSDIKVEIIDVTMVMVNLLIRKRAHKNFVDSLLAQAEQMASSLQRSLAQTTDIYLDSTDADLLKLRFIELAEELDIVRDERDQAYQEADKAIMERERVAEDSVTHY</sequence>
<dbReference type="InParanoid" id="A0A369J795"/>
<dbReference type="AlphaFoldDB" id="A0A369J795"/>
<reference evidence="1" key="1">
    <citation type="submission" date="2018-04" db="EMBL/GenBank/DDBJ databases">
        <title>Whole genome sequencing of Hypsizygus marmoreus.</title>
        <authorList>
            <person name="Choi I.-G."/>
            <person name="Min B."/>
            <person name="Kim J.-G."/>
            <person name="Kim S."/>
            <person name="Oh Y.-L."/>
            <person name="Kong W.-S."/>
            <person name="Park H."/>
            <person name="Jeong J."/>
            <person name="Song E.-S."/>
        </authorList>
    </citation>
    <scope>NUCLEOTIDE SEQUENCE [LARGE SCALE GENOMIC DNA]</scope>
    <source>
        <strain evidence="1">51987-8</strain>
    </source>
</reference>
<keyword evidence="2" id="KW-1185">Reference proteome</keyword>
<dbReference type="EMBL" id="LUEZ02000149">
    <property type="protein sequence ID" value="RDB15583.1"/>
    <property type="molecule type" value="Genomic_DNA"/>
</dbReference>
<comment type="caution">
    <text evidence="1">The sequence shown here is derived from an EMBL/GenBank/DDBJ whole genome shotgun (WGS) entry which is preliminary data.</text>
</comment>
<evidence type="ECO:0000313" key="1">
    <source>
        <dbReference type="EMBL" id="RDB15583.1"/>
    </source>
</evidence>
<proteinExistence type="predicted"/>
<accession>A0A369J795</accession>
<evidence type="ECO:0000313" key="2">
    <source>
        <dbReference type="Proteomes" id="UP000076154"/>
    </source>
</evidence>
<dbReference type="OrthoDB" id="3069883at2759"/>
<protein>
    <submittedName>
        <fullName evidence="1">Uncharacterized protein</fullName>
    </submittedName>
</protein>
<dbReference type="Proteomes" id="UP000076154">
    <property type="component" value="Unassembled WGS sequence"/>
</dbReference>
<name>A0A369J795_HYPMA</name>
<organism evidence="1 2">
    <name type="scientific">Hypsizygus marmoreus</name>
    <name type="common">White beech mushroom</name>
    <name type="synonym">Agaricus marmoreus</name>
    <dbReference type="NCBI Taxonomy" id="39966"/>
    <lineage>
        <taxon>Eukaryota</taxon>
        <taxon>Fungi</taxon>
        <taxon>Dikarya</taxon>
        <taxon>Basidiomycota</taxon>
        <taxon>Agaricomycotina</taxon>
        <taxon>Agaricomycetes</taxon>
        <taxon>Agaricomycetidae</taxon>
        <taxon>Agaricales</taxon>
        <taxon>Tricholomatineae</taxon>
        <taxon>Lyophyllaceae</taxon>
        <taxon>Hypsizygus</taxon>
    </lineage>
</organism>
<gene>
    <name evidence="1" type="ORF">Hypma_004038</name>
</gene>